<protein>
    <recommendedName>
        <fullName evidence="1">HTH cro/C1-type domain-containing protein</fullName>
    </recommendedName>
</protein>
<dbReference type="RefSeq" id="WP_011139543.1">
    <property type="nucleotide sequence ID" value="NC_005090.1"/>
</dbReference>
<keyword evidence="3" id="KW-1185">Reference proteome</keyword>
<feature type="domain" description="HTH cro/C1-type" evidence="1">
    <location>
        <begin position="6"/>
        <end position="34"/>
    </location>
</feature>
<dbReference type="HOGENOM" id="CLU_191405_1_1_7"/>
<sequence>MESRDLKVMLKQAGLSKKEFAQIVGLSQQTVSNWGCSKNIPRWVESWLELYIDSRRFRELKQQFQEMGICHFVEEGRRI</sequence>
<dbReference type="EMBL" id="BX571661">
    <property type="protein sequence ID" value="CAE10759.1"/>
    <property type="molecule type" value="Genomic_DNA"/>
</dbReference>
<dbReference type="Proteomes" id="UP000000422">
    <property type="component" value="Chromosome"/>
</dbReference>
<evidence type="ECO:0000259" key="1">
    <source>
        <dbReference type="PROSITE" id="PS50943"/>
    </source>
</evidence>
<reference evidence="2 3" key="1">
    <citation type="journal article" date="2003" name="Proc. Natl. Acad. Sci. U.S.A.">
        <title>Complete genome sequence and analysis of Wolinella succinogenes.</title>
        <authorList>
            <person name="Baar C."/>
            <person name="Eppinger M."/>
            <person name="Raddatz G."/>
            <person name="Simon JM."/>
            <person name="Lanz C."/>
            <person name="Klimmek O."/>
            <person name="Nandakumar R."/>
            <person name="Gross R."/>
            <person name="Rosinus A."/>
            <person name="Keller H."/>
            <person name="Jagtap P."/>
            <person name="Linke B."/>
            <person name="Meyer F."/>
            <person name="Lederer H."/>
            <person name="Schuster S.C."/>
        </authorList>
    </citation>
    <scope>NUCLEOTIDE SEQUENCE [LARGE SCALE GENOMIC DNA]</scope>
    <source>
        <strain evidence="3">ATCC 29543 / DSM 1740 / CCUG 13145 / JCM 31913 / LMG 7466 / NCTC 11488 / FDC 602W</strain>
    </source>
</reference>
<dbReference type="AlphaFoldDB" id="Q7MR43"/>
<dbReference type="CDD" id="cd00093">
    <property type="entry name" value="HTH_XRE"/>
    <property type="match status" value="1"/>
</dbReference>
<dbReference type="PROSITE" id="PS50943">
    <property type="entry name" value="HTH_CROC1"/>
    <property type="match status" value="1"/>
</dbReference>
<dbReference type="InterPro" id="IPR001387">
    <property type="entry name" value="Cro/C1-type_HTH"/>
</dbReference>
<proteinExistence type="predicted"/>
<dbReference type="Pfam" id="PF01381">
    <property type="entry name" value="HTH_3"/>
    <property type="match status" value="1"/>
</dbReference>
<dbReference type="KEGG" id="wsu:WS1734"/>
<gene>
    <name evidence="2" type="ordered locus">WS1734</name>
</gene>
<dbReference type="SUPFAM" id="SSF47413">
    <property type="entry name" value="lambda repressor-like DNA-binding domains"/>
    <property type="match status" value="1"/>
</dbReference>
<organism evidence="3">
    <name type="scientific">Wolinella succinogenes (strain ATCC 29543 / DSM 1740 / CCUG 13145 / JCM 31913 / LMG 7466 / NCTC 11488 / FDC 602W)</name>
    <name type="common">Vibrio succinogenes</name>
    <dbReference type="NCBI Taxonomy" id="273121"/>
    <lineage>
        <taxon>Bacteria</taxon>
        <taxon>Pseudomonadati</taxon>
        <taxon>Campylobacterota</taxon>
        <taxon>Epsilonproteobacteria</taxon>
        <taxon>Campylobacterales</taxon>
        <taxon>Helicobacteraceae</taxon>
        <taxon>Wolinella</taxon>
    </lineage>
</organism>
<accession>Q7MR43</accession>
<dbReference type="eggNOG" id="COG2944">
    <property type="taxonomic scope" value="Bacteria"/>
</dbReference>
<evidence type="ECO:0000313" key="3">
    <source>
        <dbReference type="Proteomes" id="UP000000422"/>
    </source>
</evidence>
<name>Q7MR43_WOLSU</name>
<dbReference type="InterPro" id="IPR010982">
    <property type="entry name" value="Lambda_DNA-bd_dom_sf"/>
</dbReference>
<evidence type="ECO:0000313" key="2">
    <source>
        <dbReference type="EMBL" id="CAE10759.1"/>
    </source>
</evidence>
<dbReference type="Gene3D" id="1.10.260.40">
    <property type="entry name" value="lambda repressor-like DNA-binding domains"/>
    <property type="match status" value="1"/>
</dbReference>
<dbReference type="GO" id="GO:0003677">
    <property type="term" value="F:DNA binding"/>
    <property type="evidence" value="ECO:0007669"/>
    <property type="project" value="InterPro"/>
</dbReference>